<dbReference type="PANTHER" id="PTHR30543:SF21">
    <property type="entry name" value="NAD(P)H-DEPENDENT FMN REDUCTASE LOT6"/>
    <property type="match status" value="1"/>
</dbReference>
<dbReference type="Proteomes" id="UP001139477">
    <property type="component" value="Unassembled WGS sequence"/>
</dbReference>
<name>A0A9X2FSM4_9RHOB</name>
<gene>
    <name evidence="2" type="ORF">NHG85_13490</name>
</gene>
<proteinExistence type="predicted"/>
<evidence type="ECO:0000259" key="1">
    <source>
        <dbReference type="Pfam" id="PF03358"/>
    </source>
</evidence>
<dbReference type="GO" id="GO:0016491">
    <property type="term" value="F:oxidoreductase activity"/>
    <property type="evidence" value="ECO:0007669"/>
    <property type="project" value="InterPro"/>
</dbReference>
<dbReference type="InterPro" id="IPR029039">
    <property type="entry name" value="Flavoprotein-like_sf"/>
</dbReference>
<dbReference type="InterPro" id="IPR050712">
    <property type="entry name" value="NAD(P)H-dep_reductase"/>
</dbReference>
<dbReference type="PANTHER" id="PTHR30543">
    <property type="entry name" value="CHROMATE REDUCTASE"/>
    <property type="match status" value="1"/>
</dbReference>
<sequence length="185" mass="19736">MRILGISGSLRQGSYNTALLRAAQELMPDGATLAEGSIADIPLYNGDEEAASGIPAAVETLKDQIAKADGLLLFTPEYNNSIPGVFKNAIDWTSRPAKDISRVFGGKPVAVLGASPGGFGTILSQDAWLSVLRTLGTRPWCEGRLMVARAGNVFDDQGRMTDDQMRDRLKRFLAGFSAFAAAQSD</sequence>
<reference evidence="2" key="1">
    <citation type="submission" date="2022-06" db="EMBL/GenBank/DDBJ databases">
        <title>Limimaricola sediminis sp. nov., isolated from an intertidal sediment.</title>
        <authorList>
            <person name="Shao X."/>
        </authorList>
    </citation>
    <scope>NUCLEOTIDE SEQUENCE</scope>
    <source>
        <strain evidence="2">ASW11-118</strain>
    </source>
</reference>
<keyword evidence="3" id="KW-1185">Reference proteome</keyword>
<feature type="domain" description="NADPH-dependent FMN reductase-like" evidence="1">
    <location>
        <begin position="1"/>
        <end position="148"/>
    </location>
</feature>
<protein>
    <submittedName>
        <fullName evidence="2">NAD(P)H-dependent oxidoreductase</fullName>
    </submittedName>
</protein>
<dbReference type="RefSeq" id="WP_253333223.1">
    <property type="nucleotide sequence ID" value="NZ_JAMYXC010000210.1"/>
</dbReference>
<evidence type="ECO:0000313" key="3">
    <source>
        <dbReference type="Proteomes" id="UP001139477"/>
    </source>
</evidence>
<dbReference type="Pfam" id="PF03358">
    <property type="entry name" value="FMN_red"/>
    <property type="match status" value="1"/>
</dbReference>
<dbReference type="GO" id="GO:0010181">
    <property type="term" value="F:FMN binding"/>
    <property type="evidence" value="ECO:0007669"/>
    <property type="project" value="TreeGrafter"/>
</dbReference>
<dbReference type="SUPFAM" id="SSF52218">
    <property type="entry name" value="Flavoproteins"/>
    <property type="match status" value="1"/>
</dbReference>
<dbReference type="EMBL" id="JAMYXC010000210">
    <property type="protein sequence ID" value="MCP1169525.1"/>
    <property type="molecule type" value="Genomic_DNA"/>
</dbReference>
<accession>A0A9X2FSM4</accession>
<organism evidence="2 3">
    <name type="scientific">Limimaricola litoreus</name>
    <dbReference type="NCBI Taxonomy" id="2955316"/>
    <lineage>
        <taxon>Bacteria</taxon>
        <taxon>Pseudomonadati</taxon>
        <taxon>Pseudomonadota</taxon>
        <taxon>Alphaproteobacteria</taxon>
        <taxon>Rhodobacterales</taxon>
        <taxon>Paracoccaceae</taxon>
        <taxon>Limimaricola</taxon>
    </lineage>
</organism>
<dbReference type="Gene3D" id="3.40.50.360">
    <property type="match status" value="1"/>
</dbReference>
<dbReference type="InterPro" id="IPR005025">
    <property type="entry name" value="FMN_Rdtase-like_dom"/>
</dbReference>
<dbReference type="GO" id="GO:0005829">
    <property type="term" value="C:cytosol"/>
    <property type="evidence" value="ECO:0007669"/>
    <property type="project" value="TreeGrafter"/>
</dbReference>
<evidence type="ECO:0000313" key="2">
    <source>
        <dbReference type="EMBL" id="MCP1169525.1"/>
    </source>
</evidence>
<comment type="caution">
    <text evidence="2">The sequence shown here is derived from an EMBL/GenBank/DDBJ whole genome shotgun (WGS) entry which is preliminary data.</text>
</comment>
<dbReference type="AlphaFoldDB" id="A0A9X2FSM4"/>